<evidence type="ECO:0000313" key="5">
    <source>
        <dbReference type="EMBL" id="RKR91522.1"/>
    </source>
</evidence>
<organism evidence="5 6">
    <name type="scientific">Micromonospora pisi</name>
    <dbReference type="NCBI Taxonomy" id="589240"/>
    <lineage>
        <taxon>Bacteria</taxon>
        <taxon>Bacillati</taxon>
        <taxon>Actinomycetota</taxon>
        <taxon>Actinomycetes</taxon>
        <taxon>Micromonosporales</taxon>
        <taxon>Micromonosporaceae</taxon>
        <taxon>Micromonospora</taxon>
    </lineage>
</organism>
<accession>A0A495JT22</accession>
<dbReference type="GO" id="GO:0003677">
    <property type="term" value="F:DNA binding"/>
    <property type="evidence" value="ECO:0007669"/>
    <property type="project" value="UniProtKB-KW"/>
</dbReference>
<dbReference type="Pfam" id="PF12840">
    <property type="entry name" value="HTH_20"/>
    <property type="match status" value="1"/>
</dbReference>
<dbReference type="EMBL" id="RBKT01000001">
    <property type="protein sequence ID" value="RKR91522.1"/>
    <property type="molecule type" value="Genomic_DNA"/>
</dbReference>
<dbReference type="AlphaFoldDB" id="A0A495JT22"/>
<dbReference type="CDD" id="cd00090">
    <property type="entry name" value="HTH_ARSR"/>
    <property type="match status" value="1"/>
</dbReference>
<dbReference type="NCBIfam" id="NF033788">
    <property type="entry name" value="HTH_metalloreg"/>
    <property type="match status" value="1"/>
</dbReference>
<dbReference type="InterPro" id="IPR011991">
    <property type="entry name" value="ArsR-like_HTH"/>
</dbReference>
<evidence type="ECO:0000256" key="3">
    <source>
        <dbReference type="ARBA" id="ARBA00023163"/>
    </source>
</evidence>
<proteinExistence type="predicted"/>
<dbReference type="SUPFAM" id="SSF46785">
    <property type="entry name" value="Winged helix' DNA-binding domain"/>
    <property type="match status" value="1"/>
</dbReference>
<dbReference type="PROSITE" id="PS50987">
    <property type="entry name" value="HTH_ARSR_2"/>
    <property type="match status" value="1"/>
</dbReference>
<evidence type="ECO:0000256" key="1">
    <source>
        <dbReference type="ARBA" id="ARBA00023015"/>
    </source>
</evidence>
<keyword evidence="2 5" id="KW-0238">DNA-binding</keyword>
<keyword evidence="3" id="KW-0804">Transcription</keyword>
<feature type="domain" description="HTH arsR-type" evidence="4">
    <location>
        <begin position="272"/>
        <end position="364"/>
    </location>
</feature>
<comment type="caution">
    <text evidence="5">The sequence shown here is derived from an EMBL/GenBank/DDBJ whole genome shotgun (WGS) entry which is preliminary data.</text>
</comment>
<evidence type="ECO:0000256" key="2">
    <source>
        <dbReference type="ARBA" id="ARBA00023125"/>
    </source>
</evidence>
<dbReference type="InterPro" id="IPR051081">
    <property type="entry name" value="HTH_MetalResp_TranReg"/>
</dbReference>
<dbReference type="InterPro" id="IPR001845">
    <property type="entry name" value="HTH_ArsR_DNA-bd_dom"/>
</dbReference>
<dbReference type="InterPro" id="IPR036390">
    <property type="entry name" value="WH_DNA-bd_sf"/>
</dbReference>
<evidence type="ECO:0000259" key="4">
    <source>
        <dbReference type="PROSITE" id="PS50987"/>
    </source>
</evidence>
<dbReference type="PRINTS" id="PR00778">
    <property type="entry name" value="HTHARSR"/>
</dbReference>
<keyword evidence="1" id="KW-0805">Transcription regulation</keyword>
<protein>
    <submittedName>
        <fullName evidence="5">DNA-binding transcriptional ArsR family regulator</fullName>
    </submittedName>
</protein>
<dbReference type="Proteomes" id="UP000277671">
    <property type="component" value="Unassembled WGS sequence"/>
</dbReference>
<name>A0A495JT22_9ACTN</name>
<keyword evidence="6" id="KW-1185">Reference proteome</keyword>
<dbReference type="PANTHER" id="PTHR33154:SF33">
    <property type="entry name" value="TRANSCRIPTIONAL REPRESSOR SDPR"/>
    <property type="match status" value="1"/>
</dbReference>
<dbReference type="InterPro" id="IPR045981">
    <property type="entry name" value="DUF5937"/>
</dbReference>
<dbReference type="SMART" id="SM00418">
    <property type="entry name" value="HTH_ARSR"/>
    <property type="match status" value="1"/>
</dbReference>
<dbReference type="RefSeq" id="WP_211349409.1">
    <property type="nucleotide sequence ID" value="NZ_RBKT01000001.1"/>
</dbReference>
<dbReference type="GO" id="GO:0003700">
    <property type="term" value="F:DNA-binding transcription factor activity"/>
    <property type="evidence" value="ECO:0007669"/>
    <property type="project" value="InterPro"/>
</dbReference>
<sequence length="364" mass="39953">MGGVGLTIDITGVPNERFIFSPSPLGELAAMLHALAEPAHHPALHGWITTTAASLKPELSDRLLEADFLWRSARADFFVPGQPRDTLAAELDDVDRLDDETYVAAALITTSCGSTPQRRLRSPLVDADARHRARELALARGPRQADFADQLLADPPGVRAWVRRLLEDCEQAFFAESWARVQHQLAADSRHKADLLARYGLDTVLAAVSPATTRSPDGRRILIDKLQDNATTAQGQGVTFTPTAFGRPHLLVVHAPGWRPVVQYPTAEAGLPHPVPLDLIQRRIDALAHPVRRRIARTLARGPHTTGEIAEAWQLSTPEVSRQLTVLKQAGLTTVSRRGRYVHHQLDLTVCARLGADFVEAILR</sequence>
<evidence type="ECO:0000313" key="6">
    <source>
        <dbReference type="Proteomes" id="UP000277671"/>
    </source>
</evidence>
<reference evidence="5 6" key="1">
    <citation type="submission" date="2018-10" db="EMBL/GenBank/DDBJ databases">
        <title>Sequencing the genomes of 1000 actinobacteria strains.</title>
        <authorList>
            <person name="Klenk H.-P."/>
        </authorList>
    </citation>
    <scope>NUCLEOTIDE SEQUENCE [LARGE SCALE GENOMIC DNA]</scope>
    <source>
        <strain evidence="5 6">DSM 45175</strain>
    </source>
</reference>
<dbReference type="Pfam" id="PF19361">
    <property type="entry name" value="DUF5937"/>
    <property type="match status" value="1"/>
</dbReference>
<dbReference type="PANTHER" id="PTHR33154">
    <property type="entry name" value="TRANSCRIPTIONAL REGULATOR, ARSR FAMILY"/>
    <property type="match status" value="1"/>
</dbReference>
<dbReference type="Gene3D" id="1.10.10.10">
    <property type="entry name" value="Winged helix-like DNA-binding domain superfamily/Winged helix DNA-binding domain"/>
    <property type="match status" value="1"/>
</dbReference>
<dbReference type="InterPro" id="IPR036388">
    <property type="entry name" value="WH-like_DNA-bd_sf"/>
</dbReference>
<gene>
    <name evidence="5" type="ORF">BDK92_5920</name>
</gene>